<dbReference type="OrthoDB" id="348998at2759"/>
<keyword evidence="4" id="KW-1185">Reference proteome</keyword>
<accession>F1DQG2</accession>
<feature type="compositionally biased region" description="Basic and acidic residues" evidence="1">
    <location>
        <begin position="39"/>
        <end position="57"/>
    </location>
</feature>
<evidence type="ECO:0000313" key="2">
    <source>
        <dbReference type="EMBL" id="ADX36370.1"/>
    </source>
</evidence>
<feature type="region of interest" description="Disordered" evidence="1">
    <location>
        <begin position="93"/>
        <end position="161"/>
    </location>
</feature>
<evidence type="ECO:0000313" key="4">
    <source>
        <dbReference type="Proteomes" id="UP000030747"/>
    </source>
</evidence>
<dbReference type="EMBL" id="HG675716">
    <property type="protein sequence ID" value="CDJ42402.1"/>
    <property type="molecule type" value="Genomic_DNA"/>
</dbReference>
<protein>
    <submittedName>
        <fullName evidence="2">Uncharacterized protein</fullName>
    </submittedName>
</protein>
<evidence type="ECO:0000256" key="1">
    <source>
        <dbReference type="SAM" id="MobiDB-lite"/>
    </source>
</evidence>
<reference evidence="3" key="3">
    <citation type="submission" date="2013-10" db="EMBL/GenBank/DDBJ databases">
        <authorList>
            <person name="Aslett M."/>
        </authorList>
    </citation>
    <scope>NUCLEOTIDE SEQUENCE [LARGE SCALE GENOMIC DNA]</scope>
    <source>
        <strain evidence="3">Houghton</strain>
    </source>
</reference>
<dbReference type="EMBL" id="HQ877408">
    <property type="protein sequence ID" value="ADX36370.1"/>
    <property type="molecule type" value="mRNA"/>
</dbReference>
<dbReference type="GeneID" id="25253268"/>
<organism evidence="2">
    <name type="scientific">Eimeria tenella</name>
    <name type="common">Coccidian parasite</name>
    <dbReference type="NCBI Taxonomy" id="5802"/>
    <lineage>
        <taxon>Eukaryota</taxon>
        <taxon>Sar</taxon>
        <taxon>Alveolata</taxon>
        <taxon>Apicomplexa</taxon>
        <taxon>Conoidasida</taxon>
        <taxon>Coccidia</taxon>
        <taxon>Eucoccidiorida</taxon>
        <taxon>Eimeriorina</taxon>
        <taxon>Eimeriidae</taxon>
        <taxon>Eimeria</taxon>
    </lineage>
</organism>
<reference evidence="3" key="2">
    <citation type="submission" date="2013-10" db="EMBL/GenBank/DDBJ databases">
        <title>Genomic analysis of the causative agents of coccidiosis in chickens.</title>
        <authorList>
            <person name="Reid A.J."/>
            <person name="Blake D."/>
            <person name="Billington K."/>
            <person name="Browne H."/>
            <person name="Dunn M."/>
            <person name="Hung S."/>
            <person name="Kawahara F."/>
            <person name="Miranda-Saavedra D."/>
            <person name="Mourier T."/>
            <person name="Nagra H."/>
            <person name="Otto T.D."/>
            <person name="Rawlings N."/>
            <person name="Sanchez A."/>
            <person name="Sanders M."/>
            <person name="Subramaniam C."/>
            <person name="Tay Y."/>
            <person name="Dear P."/>
            <person name="Doerig C."/>
            <person name="Gruber A."/>
            <person name="Parkinson J."/>
            <person name="Shirley M."/>
            <person name="Wan K.L."/>
            <person name="Berriman M."/>
            <person name="Tomley F."/>
            <person name="Pain A."/>
        </authorList>
    </citation>
    <scope>NUCLEOTIDE SEQUENCE [LARGE SCALE GENOMIC DNA]</scope>
    <source>
        <strain evidence="3">Houghton</strain>
    </source>
</reference>
<dbReference type="RefSeq" id="XP_013233152.1">
    <property type="nucleotide sequence ID" value="XM_013377698.1"/>
</dbReference>
<name>F1DQG2_EIMTE</name>
<dbReference type="VEuPathDB" id="ToxoDB:ETH2_1127100"/>
<evidence type="ECO:0000313" key="3">
    <source>
        <dbReference type="EMBL" id="CDJ42402.1"/>
    </source>
</evidence>
<reference evidence="2" key="1">
    <citation type="submission" date="2011-01" db="EMBL/GenBank/DDBJ databases">
        <title>Bioinformatics, cloning and expression of a novel gene from Eimeria tenella.</title>
        <authorList>
            <person name="Jiang L.L."/>
            <person name="Lin J.J."/>
            <person name="Han H.Y."/>
            <person name="Dong H."/>
            <person name="Zhao Q.P."/>
            <person name="Zhu S.H."/>
            <person name="Huang B."/>
        </authorList>
    </citation>
    <scope>NUCLEOTIDE SEQUENCE</scope>
</reference>
<dbReference type="Proteomes" id="UP000030747">
    <property type="component" value="Unassembled WGS sequence"/>
</dbReference>
<feature type="region of interest" description="Disordered" evidence="1">
    <location>
        <begin position="1"/>
        <end position="66"/>
    </location>
</feature>
<dbReference type="AlphaFoldDB" id="F1DQG2"/>
<dbReference type="VEuPathDB" id="ToxoDB:ETH_00020750"/>
<proteinExistence type="evidence at transcript level"/>
<gene>
    <name evidence="3" type="ORF">ETH_00020750</name>
</gene>
<sequence length="161" mass="16890">MDQPQGSLRGAQAGSSSGEGTRVEKRVEAGSEQFSENGNPREAEVHEEVAEPPKLPDEPCFGRPKPHPFGVKQLITSFGAAISALGLMVQGLGSAGDKRLGQPSAPVLPPAPSPLDLEHAGVEPVPDLTAQDAQRKPHLLEPVPESPDPDEVSEDPLMPGM</sequence>